<name>A0A4Y1WQ07_9BACT</name>
<dbReference type="AlphaFoldDB" id="A0A4Y1WQ07"/>
<reference evidence="4" key="1">
    <citation type="submission" date="2019-06" db="EMBL/GenBank/DDBJ databases">
        <title>Alistipes onderdonkii subsp. vulgaris subsp. nov., Alistipes dispar sp. nov. and Alistipes communis sp. nov., isolated from human faeces, and creation of Alistipes onderdonkii subsp. onderdonkii subsp. nov.</title>
        <authorList>
            <person name="Sakamoto M."/>
            <person name="Ikeyama N."/>
            <person name="Ogata Y."/>
            <person name="Suda W."/>
            <person name="Iino T."/>
            <person name="Hattori M."/>
            <person name="Ohkuma M."/>
        </authorList>
    </citation>
    <scope>NUCLEOTIDE SEQUENCE [LARGE SCALE GENOMIC DNA]</scope>
    <source>
        <strain evidence="4">5CBH24</strain>
    </source>
</reference>
<accession>A0A4Y1WQ07</accession>
<dbReference type="Pfam" id="PF13150">
    <property type="entry name" value="TraL_transposon"/>
    <property type="match status" value="1"/>
</dbReference>
<evidence type="ECO:0000313" key="3">
    <source>
        <dbReference type="EMBL" id="BBL02765.1"/>
    </source>
</evidence>
<dbReference type="EMBL" id="AP019735">
    <property type="protein sequence ID" value="BBL02765.1"/>
    <property type="molecule type" value="Genomic_DNA"/>
</dbReference>
<dbReference type="InterPro" id="IPR025050">
    <property type="entry name" value="TraL_transposon"/>
</dbReference>
<dbReference type="Proteomes" id="UP000318946">
    <property type="component" value="Chromosome"/>
</dbReference>
<evidence type="ECO:0000256" key="2">
    <source>
        <dbReference type="SAM" id="Phobius"/>
    </source>
</evidence>
<keyword evidence="4" id="KW-1185">Reference proteome</keyword>
<evidence type="ECO:0000256" key="1">
    <source>
        <dbReference type="SAM" id="MobiDB-lite"/>
    </source>
</evidence>
<feature type="compositionally biased region" description="Basic and acidic residues" evidence="1">
    <location>
        <begin position="116"/>
        <end position="125"/>
    </location>
</feature>
<keyword evidence="2" id="KW-0472">Membrane</keyword>
<dbReference type="GeneID" id="78340800"/>
<keyword evidence="2" id="KW-0812">Transmembrane</keyword>
<gene>
    <name evidence="3" type="ORF">A5CBH24_00780</name>
</gene>
<proteinExistence type="predicted"/>
<dbReference type="KEGG" id="acou:A5CBH24_00780"/>
<keyword evidence="2" id="KW-1133">Transmembrane helix</keyword>
<feature type="compositionally biased region" description="Polar residues" evidence="1">
    <location>
        <begin position="102"/>
        <end position="115"/>
    </location>
</feature>
<dbReference type="OrthoDB" id="1017135at2"/>
<evidence type="ECO:0008006" key="5">
    <source>
        <dbReference type="Google" id="ProtNLM"/>
    </source>
</evidence>
<protein>
    <recommendedName>
        <fullName evidence="5">Conjugal transfer protein TraL</fullName>
    </recommendedName>
</protein>
<feature type="region of interest" description="Disordered" evidence="1">
    <location>
        <begin position="74"/>
        <end position="125"/>
    </location>
</feature>
<evidence type="ECO:0000313" key="4">
    <source>
        <dbReference type="Proteomes" id="UP000318946"/>
    </source>
</evidence>
<dbReference type="RefSeq" id="WP_141411818.1">
    <property type="nucleotide sequence ID" value="NZ_AP019735.1"/>
</dbReference>
<sequence length="125" mass="14329">MIRKWIKRAGERIEDRLRRVCGAISPDMRVYAIVTLFVLFAALSLYSTVSAIYSLGCSDGERIRIEHLRRLAPQPGHKQESFGNLDAMPQQEATFPAETERTQSGADSPERLNTTDYERERETRQ</sequence>
<organism evidence="3 4">
    <name type="scientific">Alistipes communis</name>
    <dbReference type="NCBI Taxonomy" id="2585118"/>
    <lineage>
        <taxon>Bacteria</taxon>
        <taxon>Pseudomonadati</taxon>
        <taxon>Bacteroidota</taxon>
        <taxon>Bacteroidia</taxon>
        <taxon>Bacteroidales</taxon>
        <taxon>Rikenellaceae</taxon>
        <taxon>Alistipes</taxon>
    </lineage>
</organism>
<feature type="transmembrane region" description="Helical" evidence="2">
    <location>
        <begin position="30"/>
        <end position="55"/>
    </location>
</feature>